<dbReference type="Pfam" id="PF21073">
    <property type="entry name" value="GDH_HM1"/>
    <property type="match status" value="1"/>
</dbReference>
<evidence type="ECO:0000313" key="6">
    <source>
        <dbReference type="EMBL" id="WAX55317.1"/>
    </source>
</evidence>
<dbReference type="InterPro" id="IPR049064">
    <property type="entry name" value="NAD_Glu_DH_ACT3"/>
</dbReference>
<evidence type="ECO:0000259" key="5">
    <source>
        <dbReference type="Pfam" id="PF21077"/>
    </source>
</evidence>
<feature type="domain" description="NAD-glutamate dehydrogenase catalytic" evidence="1">
    <location>
        <begin position="693"/>
        <end position="1193"/>
    </location>
</feature>
<proteinExistence type="predicted"/>
<reference evidence="6" key="1">
    <citation type="submission" date="2022-05" db="EMBL/GenBank/DDBJ databases">
        <title>Jatrophihabitans sp. SB3-54 whole genome sequence.</title>
        <authorList>
            <person name="Suh M.K."/>
            <person name="Eom M.K."/>
            <person name="Kim J.S."/>
            <person name="Kim H.S."/>
            <person name="Do H.E."/>
            <person name="Shin Y.K."/>
            <person name="Lee J.-S."/>
        </authorList>
    </citation>
    <scope>NUCLEOTIDE SEQUENCE</scope>
    <source>
        <strain evidence="6">SB3-54</strain>
    </source>
</reference>
<dbReference type="PANTHER" id="PTHR43403">
    <property type="entry name" value="NAD-SPECIFIC GLUTAMATE DEHYDROGENASE"/>
    <property type="match status" value="1"/>
</dbReference>
<dbReference type="InterPro" id="IPR046346">
    <property type="entry name" value="Aminoacid_DH-like_N_sf"/>
</dbReference>
<dbReference type="InterPro" id="IPR049062">
    <property type="entry name" value="NAD_Glu_DH_ACT2"/>
</dbReference>
<dbReference type="Pfam" id="PF21078">
    <property type="entry name" value="GDH_HM3"/>
    <property type="match status" value="1"/>
</dbReference>
<evidence type="ECO:0000259" key="1">
    <source>
        <dbReference type="Pfam" id="PF05088"/>
    </source>
</evidence>
<gene>
    <name evidence="6" type="ORF">M6B22_12245</name>
</gene>
<dbReference type="RefSeq" id="WP_269441824.1">
    <property type="nucleotide sequence ID" value="NZ_CP097463.1"/>
</dbReference>
<dbReference type="Proteomes" id="UP001164693">
    <property type="component" value="Chromosome"/>
</dbReference>
<keyword evidence="7" id="KW-1185">Reference proteome</keyword>
<dbReference type="PIRSF" id="PIRSF036761">
    <property type="entry name" value="GDH_Mll4104"/>
    <property type="match status" value="1"/>
</dbReference>
<feature type="domain" description="NAD-glutamate dehydrogenase ACT2" evidence="4">
    <location>
        <begin position="375"/>
        <end position="464"/>
    </location>
</feature>
<dbReference type="InterPro" id="IPR049059">
    <property type="entry name" value="NAD_Glu_DH_HM1"/>
</dbReference>
<organism evidence="6 7">
    <name type="scientific">Jatrophihabitans cynanchi</name>
    <dbReference type="NCBI Taxonomy" id="2944128"/>
    <lineage>
        <taxon>Bacteria</taxon>
        <taxon>Bacillati</taxon>
        <taxon>Actinomycetota</taxon>
        <taxon>Actinomycetes</taxon>
        <taxon>Jatrophihabitantales</taxon>
        <taxon>Jatrophihabitantaceae</taxon>
        <taxon>Jatrophihabitans</taxon>
    </lineage>
</organism>
<sequence>MTETRPGTPAPSGVDADTFARRFLAHAGSQLPGRDDDELEILANENLAFGAVRRPGETLLRLRELDADTSAIEIVTSDAAFLVDSVRAELQRCGRPAERVLHPQVVVRRDSDGALIEVLDIDDNADVPPGALVESWMYIELDAVPAEEQPVLADDVRRVLADVHHALDDAPAMYARLRQLADALSADPGEFDRETSAEAGALLRWLADGNYMILGHAAYSANELASPRAQAQDDDAEGVLRGAARISPLELLPAYRSGAPLVIFKSPLVSTVRRSVRYDCVTVVTQGDGKQMIHVFLGLITNAEDGLVGRVPVVRRRIAEILLRSGVRADSHTGRQLLAALRTLPRDELLEAPTGDLLRLAQLVVNRAEQKTVGVFARIHLNRDFVSVLVYFPADRFGPETRRRVTEVISRNWPGEIIGRDDRIVELDLARMQFLIAVRPGTQPPSPDRPAVEVEVAAVTRRWSDDLRDLLVAQRGEEAAERLIRMFTGALPEGYKEDFDAAAGARDLITLDELPREDGLAFQLYTPTDEDEDADRRLKVFRTGQAVTLARALPIFTQMGIEVLDERPYEIALRDAQDVWIYDFGLRLPAGVDFDEERSTAVIDALRLLWREQIEQDGFNALVVRTGMSWWQANILRAYAKYLRQAGTTFSQGYIEQALVEHAALAEGIVELFEARFDPGREGQATEPLVERIEAQLAEVASLDQDHILRSLLALVRGTLRTNAYRLDDDGNRRTALAMKLDPREIPDLPEPRPRFEIWVYSPRVEGVHLRFGAVARGGLRWSDRREDFRTEVLGLVKAQMVKNAVIVPTGSKGGFVPKQLPDPADRDAWLAEGIACYRMFISCLLDVTDNYVTDASGAQTIVPPPQTRRYDGDDPYLVVAADKGTATFSDIANGISADYGFWLGDAFASGGSVGYDHKAMGITARGAWESVKYHFRELGLDTQTQDFTVVGIGDMSGDVFGNGMLLSEHIRLVAAFDHRHVFLDPDPDAASSFAERRRLYGMPRSSWADYDTSLISAGGGVYPRTLKAIPISPQVAARLGLPATTSKLTPTDLIHAILLAPVDLLWNGGIGTYVKASTEPQTAAGDKANDALRANGAELRARVVGEGGNLGFTQLGRIEYARAGGQINTDAIDNSAGVDTSDHEVNLKILLNRSVAAGTITVAERNDLLASVTEDVAAHVLRDNYEQNVLLGMARKLSPALISVHQRFIQALETAGELDRTLEFLPSDKEIAAREAEGIGLVSPENSVLVAYSKMTLTRKLESSTLPDEPWFRRALAGYFPPAIASRFADELDKHPLQREIITTVVVNDMINRSGTTFVHRAIEETGGDAAEITRAYSVVREVFGLGELWAELESLDNKVPTDAQHAGYQEIRRLVDRATRWLVDVRFPISDVAAEIDRFGPTLRELGPRIAELVRGAELADIHGETARLVELGLPTELATTLAQLLSTFLLLDVVEIANASEHSPAEIAELHFALSDQFYVDEMLTAVTALPRDDRWTTLARAAMRHDVYAALSAITTAVLRGTDDALSADDRTQVWSEANIERVERARSTVRAALDRDTIDLATLSVALRVMRGLPT</sequence>
<dbReference type="Pfam" id="PF05088">
    <property type="entry name" value="Bac_GDH_CD"/>
    <property type="match status" value="1"/>
</dbReference>
<dbReference type="PANTHER" id="PTHR43403:SF1">
    <property type="entry name" value="NAD-SPECIFIC GLUTAMATE DEHYDROGENASE"/>
    <property type="match status" value="1"/>
</dbReference>
<dbReference type="EMBL" id="CP097463">
    <property type="protein sequence ID" value="WAX55317.1"/>
    <property type="molecule type" value="Genomic_DNA"/>
</dbReference>
<dbReference type="Gene3D" id="3.40.50.720">
    <property type="entry name" value="NAD(P)-binding Rossmann-like Domain"/>
    <property type="match status" value="1"/>
</dbReference>
<dbReference type="InterPro" id="IPR007780">
    <property type="entry name" value="NAD_Glu_DH_bac"/>
</dbReference>
<dbReference type="InterPro" id="IPR028971">
    <property type="entry name" value="NAD-GDH_cat"/>
</dbReference>
<dbReference type="Pfam" id="PF21077">
    <property type="entry name" value="GDH_ACT3"/>
    <property type="match status" value="1"/>
</dbReference>
<protein>
    <submittedName>
        <fullName evidence="6">NAD-glutamate dehydrogenase</fullName>
    </submittedName>
</protein>
<dbReference type="InterPro" id="IPR048381">
    <property type="entry name" value="GDH_C"/>
</dbReference>
<dbReference type="InterPro" id="IPR049058">
    <property type="entry name" value="NAD_Glu_DH_HM2"/>
</dbReference>
<evidence type="ECO:0000313" key="7">
    <source>
        <dbReference type="Proteomes" id="UP001164693"/>
    </source>
</evidence>
<feature type="domain" description="NAD-glutamate dehydrogenase ACT3" evidence="5">
    <location>
        <begin position="520"/>
        <end position="597"/>
    </location>
</feature>
<dbReference type="Pfam" id="PF21076">
    <property type="entry name" value="GDH_ACT2"/>
    <property type="match status" value="1"/>
</dbReference>
<dbReference type="Pfam" id="PF21079">
    <property type="entry name" value="GDH_HM2"/>
    <property type="match status" value="1"/>
</dbReference>
<dbReference type="SUPFAM" id="SSF51735">
    <property type="entry name" value="NAD(P)-binding Rossmann-fold domains"/>
    <property type="match status" value="1"/>
</dbReference>
<dbReference type="InterPro" id="IPR036291">
    <property type="entry name" value="NAD(P)-bd_dom_sf"/>
</dbReference>
<evidence type="ECO:0000259" key="3">
    <source>
        <dbReference type="Pfam" id="PF21075"/>
    </source>
</evidence>
<dbReference type="Pfam" id="PF21074">
    <property type="entry name" value="GDH_C"/>
    <property type="match status" value="1"/>
</dbReference>
<accession>A0ABY7JRX9</accession>
<dbReference type="Pfam" id="PF21075">
    <property type="entry name" value="GDH_ACT1"/>
    <property type="match status" value="1"/>
</dbReference>
<dbReference type="SUPFAM" id="SSF53223">
    <property type="entry name" value="Aminoacid dehydrogenase-like, N-terminal domain"/>
    <property type="match status" value="1"/>
</dbReference>
<evidence type="ECO:0000259" key="2">
    <source>
        <dbReference type="Pfam" id="PF21074"/>
    </source>
</evidence>
<evidence type="ECO:0000259" key="4">
    <source>
        <dbReference type="Pfam" id="PF21076"/>
    </source>
</evidence>
<feature type="domain" description="NAD-specific glutamate dehydrogenase C-terminal" evidence="2">
    <location>
        <begin position="1240"/>
        <end position="1576"/>
    </location>
</feature>
<dbReference type="InterPro" id="IPR049056">
    <property type="entry name" value="NAD_Glu_DH_HM3"/>
</dbReference>
<name>A0ABY7JRX9_9ACTN</name>
<dbReference type="InterPro" id="IPR024727">
    <property type="entry name" value="NAD_Glu_DH_N_ACT1"/>
</dbReference>
<feature type="domain" description="NAD-glutamate dehydrogenase N-terminal ACT1" evidence="3">
    <location>
        <begin position="19"/>
        <end position="149"/>
    </location>
</feature>